<dbReference type="SUPFAM" id="SSF52540">
    <property type="entry name" value="P-loop containing nucleoside triphosphate hydrolases"/>
    <property type="match status" value="1"/>
</dbReference>
<dbReference type="Proteomes" id="UP001208690">
    <property type="component" value="Unassembled WGS sequence"/>
</dbReference>
<evidence type="ECO:0000313" key="3">
    <source>
        <dbReference type="Proteomes" id="UP001208690"/>
    </source>
</evidence>
<feature type="compositionally biased region" description="Low complexity" evidence="1">
    <location>
        <begin position="132"/>
        <end position="147"/>
    </location>
</feature>
<evidence type="ECO:0000313" key="2">
    <source>
        <dbReference type="EMBL" id="MCV3270759.1"/>
    </source>
</evidence>
<name>A0ABT3BBG9_9RHOB</name>
<protein>
    <submittedName>
        <fullName evidence="2">Uncharacterized protein</fullName>
    </submittedName>
</protein>
<dbReference type="EMBL" id="JALIEB010000002">
    <property type="protein sequence ID" value="MCV3270759.1"/>
    <property type="molecule type" value="Genomic_DNA"/>
</dbReference>
<comment type="caution">
    <text evidence="2">The sequence shown here is derived from an EMBL/GenBank/DDBJ whole genome shotgun (WGS) entry which is preliminary data.</text>
</comment>
<evidence type="ECO:0000256" key="1">
    <source>
        <dbReference type="SAM" id="MobiDB-lite"/>
    </source>
</evidence>
<accession>A0ABT3BBG9</accession>
<sequence length="165" mass="17110">MKPQALADGIVGGRAGHEGGCATPRDHETLARHVRHRVAQGVAVHTKALCRARPDLHRVRRVITRPGVAGGEAFCGIDLAEFEGQRPAGGFLLAWRAHDLHYGIPRSGLGVRKGRQDALANLSRGVLQKTQAAAPQGAGRPACRAGARNGGGHHKAAGAGGRGTA</sequence>
<dbReference type="InterPro" id="IPR027417">
    <property type="entry name" value="P-loop_NTPase"/>
</dbReference>
<keyword evidence="3" id="KW-1185">Reference proteome</keyword>
<dbReference type="RefSeq" id="WP_263843078.1">
    <property type="nucleotide sequence ID" value="NZ_JALIEB010000002.1"/>
</dbReference>
<feature type="region of interest" description="Disordered" evidence="1">
    <location>
        <begin position="130"/>
        <end position="165"/>
    </location>
</feature>
<gene>
    <name evidence="2" type="ORF">MUB52_04895</name>
</gene>
<organism evidence="2 3">
    <name type="scientific">Roseobacter sinensis</name>
    <dbReference type="NCBI Taxonomy" id="2931391"/>
    <lineage>
        <taxon>Bacteria</taxon>
        <taxon>Pseudomonadati</taxon>
        <taxon>Pseudomonadota</taxon>
        <taxon>Alphaproteobacteria</taxon>
        <taxon>Rhodobacterales</taxon>
        <taxon>Roseobacteraceae</taxon>
        <taxon>Roseobacter</taxon>
    </lineage>
</organism>
<proteinExistence type="predicted"/>
<reference evidence="2 3" key="1">
    <citation type="submission" date="2022-04" db="EMBL/GenBank/DDBJ databases">
        <title>Roseobacter sp. WL0113 is a bacterium isolated from neritic sediment.</title>
        <authorList>
            <person name="Wang L."/>
            <person name="He W."/>
            <person name="Zhang D.-F."/>
        </authorList>
    </citation>
    <scope>NUCLEOTIDE SEQUENCE [LARGE SCALE GENOMIC DNA]</scope>
    <source>
        <strain evidence="2 3">WL0113</strain>
    </source>
</reference>